<keyword evidence="5 8" id="KW-0406">Ion transport</keyword>
<dbReference type="Pfam" id="PF24836">
    <property type="entry name" value="NQRA_2nd"/>
    <property type="match status" value="1"/>
</dbReference>
<dbReference type="InterPro" id="IPR008703">
    <property type="entry name" value="NqrA"/>
</dbReference>
<evidence type="ECO:0000256" key="8">
    <source>
        <dbReference type="HAMAP-Rule" id="MF_00425"/>
    </source>
</evidence>
<feature type="domain" description="Na(+)-translocating NADH-quinone reductase subunit A C-terminal" evidence="10">
    <location>
        <begin position="262"/>
        <end position="310"/>
    </location>
</feature>
<dbReference type="InterPro" id="IPR022615">
    <property type="entry name" value="NqrA_C_domain"/>
</dbReference>
<dbReference type="InterPro" id="IPR056147">
    <property type="entry name" value="NQRA_N"/>
</dbReference>
<organism evidence="12 13">
    <name type="scientific">Kluyvera ascorbata</name>
    <dbReference type="NCBI Taxonomy" id="51288"/>
    <lineage>
        <taxon>Bacteria</taxon>
        <taxon>Pseudomonadati</taxon>
        <taxon>Pseudomonadota</taxon>
        <taxon>Gammaproteobacteria</taxon>
        <taxon>Enterobacterales</taxon>
        <taxon>Enterobacteriaceae</taxon>
        <taxon>Kluyvera</taxon>
    </lineage>
</organism>
<protein>
    <recommendedName>
        <fullName evidence="8">Na(+)-translocating NADH-quinone reductase subunit A</fullName>
        <shortName evidence="8">Na(+)-NQR subunit A</shortName>
        <shortName evidence="8">Na(+)-translocating NQR subunit A</shortName>
        <ecNumber evidence="8">7.2.1.1</ecNumber>
    </recommendedName>
    <alternativeName>
        <fullName evidence="8">NQR complex subunit A</fullName>
    </alternativeName>
    <alternativeName>
        <fullName evidence="8">NQR-1 subunit A</fullName>
    </alternativeName>
</protein>
<keyword evidence="1 8" id="KW-0813">Transport</keyword>
<evidence type="ECO:0000256" key="6">
    <source>
        <dbReference type="ARBA" id="ARBA00023075"/>
    </source>
</evidence>
<dbReference type="Gene3D" id="2.40.50.100">
    <property type="match status" value="1"/>
</dbReference>
<comment type="caution">
    <text evidence="12">The sequence shown here is derived from an EMBL/GenBank/DDBJ whole genome shotgun (WGS) entry which is preliminary data.</text>
</comment>
<dbReference type="Proteomes" id="UP000268051">
    <property type="component" value="Unassembled WGS sequence"/>
</dbReference>
<evidence type="ECO:0000259" key="9">
    <source>
        <dbReference type="Pfam" id="PF05896"/>
    </source>
</evidence>
<gene>
    <name evidence="8" type="primary">nqrA</name>
    <name evidence="12" type="ORF">EB837_24365</name>
</gene>
<keyword evidence="6 8" id="KW-0830">Ubiquinone</keyword>
<accession>A0A3N2RQ49</accession>
<reference evidence="12 13" key="1">
    <citation type="submission" date="2018-10" db="EMBL/GenBank/DDBJ databases">
        <title>Horizontal transference of carbapenem resistance between Klebsiella pneumoniae and Kluyvera ascorbata during abdominal infection: a case report.</title>
        <authorList>
            <person name="Raro O.H.F."/>
            <person name="Lima-Morales D."/>
            <person name="Barth A.L."/>
            <person name="Paim T.G.S."/>
            <person name="Mott M.P."/>
            <person name="Riche C.V.W."/>
            <person name="Teixeira U.F."/>
            <person name="Waechter F."/>
            <person name="Dias C.A.G."/>
        </authorList>
    </citation>
    <scope>NUCLEOTIDE SEQUENCE [LARGE SCALE GENOMIC DNA]</scope>
    <source>
        <strain evidence="12 13">OT2</strain>
    </source>
</reference>
<dbReference type="HAMAP" id="MF_00425">
    <property type="entry name" value="NqrA"/>
    <property type="match status" value="1"/>
</dbReference>
<sequence length="447" mass="48533">MIKITKGLDLPIAGLPDGQRIDDVAVTRVAVKGEEYIGLRPSMAVKEGDRVAKGQLLFEDKKIPGVRFTAPASGIVTAIHRGERRVLQSVVIDIEGDDAVTFNAYAPDELATLPRETVTEQLIESGLWTAMRTRPFSKTPAPGTEPAAIFVTAMDTNPLAADPQPIILAQRDAFNAGLTVLTRLTDGRVHVCQGSGGKLGGHPQGQVTFNQFAGPHPAGLVGTHIHFLEPVSLNKQVWHLNYQDVIAYGKLFLDGVLWTERIIALGGPQVKQPRLLRTRLGADLDALLVGELHDGENRVISGSVLNGTQAVGPHAFLGRFHLQVSVLKEGRDKELLGWVAPGRDKFSITRTTLGHFLKKKLFNLSTDTHGGERAMVPIGSYERVMPLDILPTVLLRDLLAGDTDSAQALGCLELDEEDLALCTYVCPGKYEYGPVLRHVLTQIEQEG</sequence>
<dbReference type="EC" id="7.2.1.1" evidence="8"/>
<comment type="function">
    <text evidence="8">NQR complex catalyzes the reduction of ubiquinone-1 to ubiquinol by two successive reactions, coupled with the transport of Na(+) ions from the cytoplasm to the periplasm. NqrA to NqrE are probably involved in the second step, the conversion of ubisemiquinone to ubiquinol.</text>
</comment>
<evidence type="ECO:0000256" key="2">
    <source>
        <dbReference type="ARBA" id="ARBA00022967"/>
    </source>
</evidence>
<dbReference type="Pfam" id="PF11973">
    <property type="entry name" value="NQRA_SLBB"/>
    <property type="match status" value="1"/>
</dbReference>
<evidence type="ECO:0000256" key="5">
    <source>
        <dbReference type="ARBA" id="ARBA00023065"/>
    </source>
</evidence>
<dbReference type="PANTHER" id="PTHR37839">
    <property type="entry name" value="NA(+)-TRANSLOCATING NADH-QUINONE REDUCTASE SUBUNIT A"/>
    <property type="match status" value="1"/>
</dbReference>
<dbReference type="GO" id="GO:0016655">
    <property type="term" value="F:oxidoreductase activity, acting on NAD(P)H, quinone or similar compound as acceptor"/>
    <property type="evidence" value="ECO:0007669"/>
    <property type="project" value="UniProtKB-UniRule"/>
</dbReference>
<keyword evidence="2 8" id="KW-1278">Translocase</keyword>
<dbReference type="GO" id="GO:0006814">
    <property type="term" value="P:sodium ion transport"/>
    <property type="evidence" value="ECO:0007669"/>
    <property type="project" value="UniProtKB-UniRule"/>
</dbReference>
<feature type="domain" description="NqrA N-terminal barrel-sandwich hybrid" evidence="9">
    <location>
        <begin position="2"/>
        <end position="95"/>
    </location>
</feature>
<evidence type="ECO:0000259" key="11">
    <source>
        <dbReference type="Pfam" id="PF24836"/>
    </source>
</evidence>
<evidence type="ECO:0000313" key="13">
    <source>
        <dbReference type="Proteomes" id="UP000268051"/>
    </source>
</evidence>
<evidence type="ECO:0000256" key="7">
    <source>
        <dbReference type="ARBA" id="ARBA00023201"/>
    </source>
</evidence>
<proteinExistence type="inferred from homology"/>
<comment type="catalytic activity">
    <reaction evidence="8">
        <text>a ubiquinone + n Na(+)(in) + NADH + H(+) = a ubiquinol + n Na(+)(out) + NAD(+)</text>
        <dbReference type="Rhea" id="RHEA:47748"/>
        <dbReference type="Rhea" id="RHEA-COMP:9565"/>
        <dbReference type="Rhea" id="RHEA-COMP:9566"/>
        <dbReference type="ChEBI" id="CHEBI:15378"/>
        <dbReference type="ChEBI" id="CHEBI:16389"/>
        <dbReference type="ChEBI" id="CHEBI:17976"/>
        <dbReference type="ChEBI" id="CHEBI:29101"/>
        <dbReference type="ChEBI" id="CHEBI:57540"/>
        <dbReference type="ChEBI" id="CHEBI:57945"/>
        <dbReference type="EC" id="7.2.1.1"/>
    </reaction>
</comment>
<evidence type="ECO:0000256" key="4">
    <source>
        <dbReference type="ARBA" id="ARBA00023053"/>
    </source>
</evidence>
<evidence type="ECO:0000313" key="12">
    <source>
        <dbReference type="EMBL" id="ROU09632.1"/>
    </source>
</evidence>
<keyword evidence="7 8" id="KW-0739">Sodium transport</keyword>
<dbReference type="InterPro" id="IPR056148">
    <property type="entry name" value="NQRA_2nd"/>
</dbReference>
<dbReference type="NCBIfam" id="NF003759">
    <property type="entry name" value="PRK05352.1-2"/>
    <property type="match status" value="1"/>
</dbReference>
<dbReference type="PANTHER" id="PTHR37839:SF1">
    <property type="entry name" value="NA(+)-TRANSLOCATING NADH-QUINONE REDUCTASE SUBUNIT A"/>
    <property type="match status" value="1"/>
</dbReference>
<dbReference type="RefSeq" id="WP_123652786.1">
    <property type="nucleotide sequence ID" value="NZ_RHFN01000043.1"/>
</dbReference>
<dbReference type="Pfam" id="PF05896">
    <property type="entry name" value="NQRA_N"/>
    <property type="match status" value="1"/>
</dbReference>
<keyword evidence="3 8" id="KW-0520">NAD</keyword>
<evidence type="ECO:0000256" key="1">
    <source>
        <dbReference type="ARBA" id="ARBA00022448"/>
    </source>
</evidence>
<feature type="domain" description="NqrA second alpha/beta" evidence="11">
    <location>
        <begin position="114"/>
        <end position="256"/>
    </location>
</feature>
<name>A0A3N2RQ49_9ENTR</name>
<dbReference type="AlphaFoldDB" id="A0A3N2RQ49"/>
<keyword evidence="4 8" id="KW-0915">Sodium</keyword>
<evidence type="ECO:0000256" key="3">
    <source>
        <dbReference type="ARBA" id="ARBA00023027"/>
    </source>
</evidence>
<comment type="similarity">
    <text evidence="8">Belongs to the NqrA family.</text>
</comment>
<comment type="subunit">
    <text evidence="8">Composed of six subunits; NqrA, NqrB, NqrC, NqrD, NqrE and NqrF.</text>
</comment>
<dbReference type="NCBIfam" id="TIGR01936">
    <property type="entry name" value="nqrA"/>
    <property type="match status" value="1"/>
</dbReference>
<dbReference type="OrthoDB" id="9774536at2"/>
<evidence type="ECO:0000259" key="10">
    <source>
        <dbReference type="Pfam" id="PF11973"/>
    </source>
</evidence>
<dbReference type="EMBL" id="RHFN01000043">
    <property type="protein sequence ID" value="ROU09632.1"/>
    <property type="molecule type" value="Genomic_DNA"/>
</dbReference>